<dbReference type="InterPro" id="IPR018496">
    <property type="entry name" value="PsdUridine_synth_RsuA/RluB_CS"/>
</dbReference>
<dbReference type="InterPro" id="IPR042092">
    <property type="entry name" value="PsdUridine_s_RsuA/RluB/E/F_cat"/>
</dbReference>
<dbReference type="EMBL" id="FOLE01000009">
    <property type="protein sequence ID" value="SFC73600.1"/>
    <property type="molecule type" value="Genomic_DNA"/>
</dbReference>
<reference evidence="7 8" key="1">
    <citation type="submission" date="2016-10" db="EMBL/GenBank/DDBJ databases">
        <authorList>
            <person name="de Groot N.N."/>
        </authorList>
    </citation>
    <scope>NUCLEOTIDE SEQUENCE [LARGE SCALE GENOMIC DNA]</scope>
    <source>
        <strain evidence="7 8">DSM 6793</strain>
    </source>
</reference>
<dbReference type="PROSITE" id="PS01149">
    <property type="entry name" value="PSI_RSU"/>
    <property type="match status" value="1"/>
</dbReference>
<sequence length="618" mass="71083">MNRNSNRSFGKSSQRSKSDNDTSKSAPRLRKPADNNFRGREGQSEFKKSNRDFSGNNDRFEKKEGGFRSREASSSRPDFKKSSGRDFSSDRGNRFEKKEGGFRSREESSSRPDFKKSSGRDFSSDRGNRFEKKEGGFRSRENSSSRPDFKKSSDRDFSSDKGGRFEKKEGGFRSRENSSSRSDFKKSSDRDFSSDRGGRFDKKEGGFRSRENSSFRSDFKKSSDRDFSSDRGGRFDKKEGGFRSRENSSSRPDFKKSSDRDFSSDRGGRFDKKEGGFRSRENSSSRPDFKKSSDRDFSSDKGGNREGGYFERKEANARSRAEAARPKFKSRGGRNNFSEDKSDKFVNKYARRNNDYDQDGPPSYDFKHYEKHHKNEPDRSIEQGIRLNRYIANSGVCSRRDADKLIHDGLISVNGTVVTEMGFRVQPTDVVKYGKKKLSREKNVYVLLNKPKDFITTTDDPEERKTVMQLVASACEERIYPVGRLDRNTTGLLLLTNDGELADKLSHPSQKITKIYQVDLDKPLTEEDYEKIMAGLELEDGTAQVDELEILSPDRSILGIAIHIGRNRIVRRIFEHLGYDVVRLDRVMYAGLDKKNLSRGHWRYLTEKEVINLKYFLK</sequence>
<dbReference type="InterPro" id="IPR020103">
    <property type="entry name" value="PsdUridine_synth_cat_dom_sf"/>
</dbReference>
<comment type="similarity">
    <text evidence="1 4">Belongs to the pseudouridine synthase RsuA family.</text>
</comment>
<proteinExistence type="inferred from homology"/>
<gene>
    <name evidence="7" type="ORF">SAMN05421780_10913</name>
</gene>
<dbReference type="SUPFAM" id="SSF55174">
    <property type="entry name" value="Alpha-L RNA-binding motif"/>
    <property type="match status" value="1"/>
</dbReference>
<dbReference type="Gene3D" id="3.30.70.1560">
    <property type="entry name" value="Alpha-L RNA-binding motif"/>
    <property type="match status" value="1"/>
</dbReference>
<evidence type="ECO:0000313" key="8">
    <source>
        <dbReference type="Proteomes" id="UP000199514"/>
    </source>
</evidence>
<dbReference type="InterPro" id="IPR050343">
    <property type="entry name" value="RsuA_PseudoU_synthase"/>
</dbReference>
<dbReference type="InterPro" id="IPR020094">
    <property type="entry name" value="TruA/RsuA/RluB/E/F_N"/>
</dbReference>
<dbReference type="NCBIfam" id="TIGR00093">
    <property type="entry name" value="pseudouridine synthase"/>
    <property type="match status" value="1"/>
</dbReference>
<feature type="compositionally biased region" description="Polar residues" evidence="5">
    <location>
        <begin position="1"/>
        <end position="15"/>
    </location>
</feature>
<dbReference type="Pfam" id="PF01479">
    <property type="entry name" value="S4"/>
    <property type="match status" value="1"/>
</dbReference>
<feature type="compositionally biased region" description="Basic and acidic residues" evidence="5">
    <location>
        <begin position="58"/>
        <end position="325"/>
    </location>
</feature>
<evidence type="ECO:0000259" key="6">
    <source>
        <dbReference type="SMART" id="SM00363"/>
    </source>
</evidence>
<feature type="compositionally biased region" description="Basic and acidic residues" evidence="5">
    <location>
        <begin position="31"/>
        <end position="51"/>
    </location>
</feature>
<dbReference type="PANTHER" id="PTHR47683">
    <property type="entry name" value="PSEUDOURIDINE SYNTHASE FAMILY PROTEIN-RELATED"/>
    <property type="match status" value="1"/>
</dbReference>
<dbReference type="InterPro" id="IPR006145">
    <property type="entry name" value="PsdUridine_synth_RsuA/RluA"/>
</dbReference>
<accession>A0A1I1LVT8</accession>
<keyword evidence="8" id="KW-1185">Reference proteome</keyword>
<dbReference type="Gene3D" id="3.30.70.580">
    <property type="entry name" value="Pseudouridine synthase I, catalytic domain, N-terminal subdomain"/>
    <property type="match status" value="1"/>
</dbReference>
<dbReference type="SUPFAM" id="SSF55120">
    <property type="entry name" value="Pseudouridine synthase"/>
    <property type="match status" value="1"/>
</dbReference>
<dbReference type="GO" id="GO:0000455">
    <property type="term" value="P:enzyme-directed rRNA pseudouridine synthesis"/>
    <property type="evidence" value="ECO:0007669"/>
    <property type="project" value="UniProtKB-ARBA"/>
</dbReference>
<dbReference type="PANTHER" id="PTHR47683:SF2">
    <property type="entry name" value="RNA-BINDING S4 DOMAIN-CONTAINING PROTEIN"/>
    <property type="match status" value="1"/>
</dbReference>
<feature type="domain" description="RNA-binding S4" evidence="6">
    <location>
        <begin position="385"/>
        <end position="446"/>
    </location>
</feature>
<feature type="region of interest" description="Disordered" evidence="5">
    <location>
        <begin position="1"/>
        <end position="346"/>
    </location>
</feature>
<dbReference type="STRING" id="927664.SAMN05421780_10913"/>
<dbReference type="InterPro" id="IPR036986">
    <property type="entry name" value="S4_RNA-bd_sf"/>
</dbReference>
<dbReference type="Gene3D" id="3.10.290.10">
    <property type="entry name" value="RNA-binding S4 domain"/>
    <property type="match status" value="1"/>
</dbReference>
<dbReference type="Proteomes" id="UP000199514">
    <property type="component" value="Unassembled WGS sequence"/>
</dbReference>
<dbReference type="InterPro" id="IPR002942">
    <property type="entry name" value="S4_RNA-bd"/>
</dbReference>
<dbReference type="PROSITE" id="PS50889">
    <property type="entry name" value="S4"/>
    <property type="match status" value="1"/>
</dbReference>
<dbReference type="Pfam" id="PF00849">
    <property type="entry name" value="PseudoU_synth_2"/>
    <property type="match status" value="1"/>
</dbReference>
<protein>
    <recommendedName>
        <fullName evidence="4">Pseudouridine synthase</fullName>
        <ecNumber evidence="4">5.4.99.-</ecNumber>
    </recommendedName>
</protein>
<organism evidence="7 8">
    <name type="scientific">Flexibacter flexilis DSM 6793</name>
    <dbReference type="NCBI Taxonomy" id="927664"/>
    <lineage>
        <taxon>Bacteria</taxon>
        <taxon>Pseudomonadati</taxon>
        <taxon>Bacteroidota</taxon>
        <taxon>Cytophagia</taxon>
        <taxon>Cytophagales</taxon>
        <taxon>Flexibacteraceae</taxon>
        <taxon>Flexibacter</taxon>
    </lineage>
</organism>
<dbReference type="GO" id="GO:0120159">
    <property type="term" value="F:rRNA pseudouridine synthase activity"/>
    <property type="evidence" value="ECO:0007669"/>
    <property type="project" value="UniProtKB-ARBA"/>
</dbReference>
<evidence type="ECO:0000256" key="5">
    <source>
        <dbReference type="SAM" id="MobiDB-lite"/>
    </source>
</evidence>
<evidence type="ECO:0000256" key="2">
    <source>
        <dbReference type="ARBA" id="ARBA00023235"/>
    </source>
</evidence>
<dbReference type="InterPro" id="IPR000748">
    <property type="entry name" value="PsdUridine_synth_RsuA/RluB/E/F"/>
</dbReference>
<dbReference type="SMART" id="SM00363">
    <property type="entry name" value="S4"/>
    <property type="match status" value="1"/>
</dbReference>
<evidence type="ECO:0000256" key="1">
    <source>
        <dbReference type="ARBA" id="ARBA00008348"/>
    </source>
</evidence>
<evidence type="ECO:0000313" key="7">
    <source>
        <dbReference type="EMBL" id="SFC73600.1"/>
    </source>
</evidence>
<dbReference type="CDD" id="cd00165">
    <property type="entry name" value="S4"/>
    <property type="match status" value="1"/>
</dbReference>
<dbReference type="GO" id="GO:0003723">
    <property type="term" value="F:RNA binding"/>
    <property type="evidence" value="ECO:0007669"/>
    <property type="project" value="UniProtKB-KW"/>
</dbReference>
<dbReference type="AlphaFoldDB" id="A0A1I1LVT8"/>
<dbReference type="OrthoDB" id="1012272at2"/>
<feature type="compositionally biased region" description="Basic and acidic residues" evidence="5">
    <location>
        <begin position="337"/>
        <end position="346"/>
    </location>
</feature>
<keyword evidence="2 4" id="KW-0413">Isomerase</keyword>
<dbReference type="CDD" id="cd02870">
    <property type="entry name" value="PseudoU_synth_RsuA_like"/>
    <property type="match status" value="1"/>
</dbReference>
<name>A0A1I1LVT8_9BACT</name>
<dbReference type="RefSeq" id="WP_091514370.1">
    <property type="nucleotide sequence ID" value="NZ_FOLE01000009.1"/>
</dbReference>
<evidence type="ECO:0000256" key="4">
    <source>
        <dbReference type="RuleBase" id="RU003887"/>
    </source>
</evidence>
<evidence type="ECO:0000256" key="3">
    <source>
        <dbReference type="PROSITE-ProRule" id="PRU00182"/>
    </source>
</evidence>
<keyword evidence="3" id="KW-0694">RNA-binding</keyword>
<dbReference type="EC" id="5.4.99.-" evidence="4"/>